<evidence type="ECO:0000256" key="1">
    <source>
        <dbReference type="ARBA" id="ARBA00009995"/>
    </source>
</evidence>
<keyword evidence="5" id="KW-0812">Transmembrane</keyword>
<dbReference type="GO" id="GO:0016020">
    <property type="term" value="C:membrane"/>
    <property type="evidence" value="ECO:0007669"/>
    <property type="project" value="UniProtKB-SubCell"/>
</dbReference>
<dbReference type="EMBL" id="AGBW02012328">
    <property type="protein sequence ID" value="OWR45210.1"/>
    <property type="molecule type" value="Genomic_DNA"/>
</dbReference>
<dbReference type="InterPro" id="IPR035595">
    <property type="entry name" value="UDP_glycos_trans_CS"/>
</dbReference>
<dbReference type="InParanoid" id="A0A212EUM9"/>
<dbReference type="CDD" id="cd03784">
    <property type="entry name" value="GT1_Gtf-like"/>
    <property type="match status" value="1"/>
</dbReference>
<keyword evidence="5" id="KW-0472">Membrane</keyword>
<dbReference type="STRING" id="278856.A0A212EUM9"/>
<proteinExistence type="inferred from homology"/>
<dbReference type="EC" id="2.4.1.17" evidence="5"/>
<sequence length="310" mass="36449">MYNDHVQYENEVLKRLFGSEIPDINELRKNIRMVFLNVHPIWDFNRPVPPNVIYLGQMHLQKERVKKLPEEIELFVNSSVHGFIYMSFGSNVKLSSLPQEKIQIFSKIFSEIPYEVLWKRDGEIPVNLSQNIKISEWFPQSTLLRHPKIKLFITQGGLQSTDEAIFAGVPLIVVPCLGDQWYNAEQYVRHGIGRKLELNNLNEKLLKESIEDVIHNKSYRENVKKLRQIITDQPQTSLEKAVWWTEYVLRHKGAKHLMSPAANLSWLEYYEINFVIFLLGILFLCIISIIFILRLLVTFLFVRDIKIKEN</sequence>
<dbReference type="SUPFAM" id="SSF53756">
    <property type="entry name" value="UDP-Glycosyltransferase/glycogen phosphorylase"/>
    <property type="match status" value="1"/>
</dbReference>
<keyword evidence="2 4" id="KW-0328">Glycosyltransferase</keyword>
<dbReference type="InterPro" id="IPR050271">
    <property type="entry name" value="UDP-glycosyltransferase"/>
</dbReference>
<evidence type="ECO:0000313" key="7">
    <source>
        <dbReference type="Proteomes" id="UP000007151"/>
    </source>
</evidence>
<evidence type="ECO:0000256" key="5">
    <source>
        <dbReference type="RuleBase" id="RU362059"/>
    </source>
</evidence>
<evidence type="ECO:0000313" key="6">
    <source>
        <dbReference type="EMBL" id="OWR45210.1"/>
    </source>
</evidence>
<dbReference type="AlphaFoldDB" id="A0A212EUM9"/>
<dbReference type="FunFam" id="3.40.50.2000:FF:000021">
    <property type="entry name" value="UDP-glucuronosyltransferase"/>
    <property type="match status" value="1"/>
</dbReference>
<comment type="similarity">
    <text evidence="1 4">Belongs to the UDP-glycosyltransferase family.</text>
</comment>
<dbReference type="Pfam" id="PF00201">
    <property type="entry name" value="UDPGT"/>
    <property type="match status" value="1"/>
</dbReference>
<dbReference type="Gene3D" id="3.40.50.2000">
    <property type="entry name" value="Glycogen Phosphorylase B"/>
    <property type="match status" value="1"/>
</dbReference>
<organism evidence="6 7">
    <name type="scientific">Danaus plexippus plexippus</name>
    <dbReference type="NCBI Taxonomy" id="278856"/>
    <lineage>
        <taxon>Eukaryota</taxon>
        <taxon>Metazoa</taxon>
        <taxon>Ecdysozoa</taxon>
        <taxon>Arthropoda</taxon>
        <taxon>Hexapoda</taxon>
        <taxon>Insecta</taxon>
        <taxon>Pterygota</taxon>
        <taxon>Neoptera</taxon>
        <taxon>Endopterygota</taxon>
        <taxon>Lepidoptera</taxon>
        <taxon>Glossata</taxon>
        <taxon>Ditrysia</taxon>
        <taxon>Papilionoidea</taxon>
        <taxon>Nymphalidae</taxon>
        <taxon>Danainae</taxon>
        <taxon>Danaini</taxon>
        <taxon>Danaina</taxon>
        <taxon>Danaus</taxon>
        <taxon>Danaus</taxon>
    </lineage>
</organism>
<reference evidence="6 7" key="1">
    <citation type="journal article" date="2011" name="Cell">
        <title>The monarch butterfly genome yields insights into long-distance migration.</title>
        <authorList>
            <person name="Zhan S."/>
            <person name="Merlin C."/>
            <person name="Boore J.L."/>
            <person name="Reppert S.M."/>
        </authorList>
    </citation>
    <scope>NUCLEOTIDE SEQUENCE [LARGE SCALE GENOMIC DNA]</scope>
    <source>
        <strain evidence="6">F-2</strain>
    </source>
</reference>
<comment type="subcellular location">
    <subcellularLocation>
        <location evidence="5">Membrane</location>
        <topology evidence="5">Single-pass membrane protein</topology>
    </subcellularLocation>
</comment>
<keyword evidence="5" id="KW-1133">Transmembrane helix</keyword>
<dbReference type="Proteomes" id="UP000007151">
    <property type="component" value="Unassembled WGS sequence"/>
</dbReference>
<protein>
    <recommendedName>
        <fullName evidence="5">UDP-glucuronosyltransferase</fullName>
        <ecNumber evidence="5">2.4.1.17</ecNumber>
    </recommendedName>
</protein>
<comment type="catalytic activity">
    <reaction evidence="5">
        <text>glucuronate acceptor + UDP-alpha-D-glucuronate = acceptor beta-D-glucuronoside + UDP + H(+)</text>
        <dbReference type="Rhea" id="RHEA:21032"/>
        <dbReference type="ChEBI" id="CHEBI:15378"/>
        <dbReference type="ChEBI" id="CHEBI:58052"/>
        <dbReference type="ChEBI" id="CHEBI:58223"/>
        <dbReference type="ChEBI" id="CHEBI:132367"/>
        <dbReference type="ChEBI" id="CHEBI:132368"/>
        <dbReference type="EC" id="2.4.1.17"/>
    </reaction>
</comment>
<keyword evidence="3 4" id="KW-0808">Transferase</keyword>
<evidence type="ECO:0000256" key="4">
    <source>
        <dbReference type="RuleBase" id="RU003718"/>
    </source>
</evidence>
<comment type="caution">
    <text evidence="6">The sequence shown here is derived from an EMBL/GenBank/DDBJ whole genome shotgun (WGS) entry which is preliminary data.</text>
</comment>
<keyword evidence="7" id="KW-1185">Reference proteome</keyword>
<dbReference type="PANTHER" id="PTHR48043">
    <property type="entry name" value="EG:EG0003.4 PROTEIN-RELATED"/>
    <property type="match status" value="1"/>
</dbReference>
<dbReference type="InterPro" id="IPR002213">
    <property type="entry name" value="UDP_glucos_trans"/>
</dbReference>
<dbReference type="KEGG" id="dpl:KGM_209539"/>
<dbReference type="eggNOG" id="KOG1192">
    <property type="taxonomic scope" value="Eukaryota"/>
</dbReference>
<name>A0A212EUM9_DANPL</name>
<accession>A0A212EUM9</accession>
<gene>
    <name evidence="6" type="ORF">KGM_209539</name>
</gene>
<dbReference type="GO" id="GO:0015020">
    <property type="term" value="F:glucuronosyltransferase activity"/>
    <property type="evidence" value="ECO:0007669"/>
    <property type="project" value="UniProtKB-EC"/>
</dbReference>
<evidence type="ECO:0000256" key="2">
    <source>
        <dbReference type="ARBA" id="ARBA00022676"/>
    </source>
</evidence>
<dbReference type="PROSITE" id="PS00375">
    <property type="entry name" value="UDPGT"/>
    <property type="match status" value="1"/>
</dbReference>
<evidence type="ECO:0000256" key="3">
    <source>
        <dbReference type="ARBA" id="ARBA00022679"/>
    </source>
</evidence>
<feature type="transmembrane region" description="Helical" evidence="5">
    <location>
        <begin position="274"/>
        <end position="302"/>
    </location>
</feature>
<dbReference type="PANTHER" id="PTHR48043:SF159">
    <property type="entry name" value="EG:EG0003.4 PROTEIN-RELATED"/>
    <property type="match status" value="1"/>
</dbReference>